<dbReference type="EnsemblPlants" id="HORVU.MOREX.r3.7HG0651750.1">
    <property type="protein sequence ID" value="HORVU.MOREX.r3.7HG0651750.1.CDS1"/>
    <property type="gene ID" value="HORVU.MOREX.r3.7HG0651750"/>
</dbReference>
<dbReference type="Gramene" id="HORVU.MOREX.r3.7HG0651750.1">
    <property type="protein sequence ID" value="HORVU.MOREX.r3.7HG0651750.1.CDS1"/>
    <property type="gene ID" value="HORVU.MOREX.r3.7HG0651750"/>
</dbReference>
<dbReference type="Gramene" id="HORVU.MOREX.r2.7HG0540930.1">
    <property type="protein sequence ID" value="HORVU.MOREX.r2.7HG0540930.1.CDS.1"/>
    <property type="gene ID" value="HORVU.MOREX.r2.7HG0540930"/>
</dbReference>
<reference evidence="1" key="2">
    <citation type="submission" date="2020-10" db="EMBL/GenBank/DDBJ databases">
        <authorList>
            <person name="Scholz U."/>
            <person name="Mascher M."/>
            <person name="Fiebig A."/>
        </authorList>
    </citation>
    <scope>NUCLEOTIDE SEQUENCE [LARGE SCALE GENOMIC DNA]</scope>
    <source>
        <strain evidence="1">cv. Morex</strain>
    </source>
</reference>
<organism evidence="1 2">
    <name type="scientific">Hordeum vulgare subsp. vulgare</name>
    <name type="common">Domesticated barley</name>
    <dbReference type="NCBI Taxonomy" id="112509"/>
    <lineage>
        <taxon>Eukaryota</taxon>
        <taxon>Viridiplantae</taxon>
        <taxon>Streptophyta</taxon>
        <taxon>Embryophyta</taxon>
        <taxon>Tracheophyta</taxon>
        <taxon>Spermatophyta</taxon>
        <taxon>Magnoliopsida</taxon>
        <taxon>Liliopsida</taxon>
        <taxon>Poales</taxon>
        <taxon>Poaceae</taxon>
        <taxon>BOP clade</taxon>
        <taxon>Pooideae</taxon>
        <taxon>Triticodae</taxon>
        <taxon>Triticeae</taxon>
        <taxon>Hordeinae</taxon>
        <taxon>Hordeum</taxon>
    </lineage>
</organism>
<protein>
    <submittedName>
        <fullName evidence="1">Uncharacterized protein</fullName>
    </submittedName>
</protein>
<dbReference type="Proteomes" id="UP000011116">
    <property type="component" value="Chromosome 7H"/>
</dbReference>
<evidence type="ECO:0000313" key="1">
    <source>
        <dbReference type="EnsemblPlants" id="HORVU.MOREX.r3.7HG0651750.1.CDS1"/>
    </source>
</evidence>
<proteinExistence type="predicted"/>
<accession>A0A8I6YI14</accession>
<dbReference type="AlphaFoldDB" id="A0A8I6YI14"/>
<reference evidence="1" key="3">
    <citation type="submission" date="2022-01" db="UniProtKB">
        <authorList>
            <consortium name="EnsemblPlants"/>
        </authorList>
    </citation>
    <scope>IDENTIFICATION</scope>
    <source>
        <strain evidence="1">subsp. vulgare</strain>
    </source>
</reference>
<keyword evidence="2" id="KW-1185">Reference proteome</keyword>
<sequence length="80" mass="9229">MQGELLVPCVHWNRSGACRVRRAGEMHAVAGRLSPLESRRSARMRDRRGRRRDVRISASLLEKLHARERPDRRVSVCAQV</sequence>
<name>A0A8I6YI14_HORVV</name>
<evidence type="ECO:0000313" key="2">
    <source>
        <dbReference type="Proteomes" id="UP000011116"/>
    </source>
</evidence>
<reference evidence="2" key="1">
    <citation type="journal article" date="2012" name="Nature">
        <title>A physical, genetic and functional sequence assembly of the barley genome.</title>
        <authorList>
            <consortium name="The International Barley Genome Sequencing Consortium"/>
            <person name="Mayer K.F."/>
            <person name="Waugh R."/>
            <person name="Brown J.W."/>
            <person name="Schulman A."/>
            <person name="Langridge P."/>
            <person name="Platzer M."/>
            <person name="Fincher G.B."/>
            <person name="Muehlbauer G.J."/>
            <person name="Sato K."/>
            <person name="Close T.J."/>
            <person name="Wise R.P."/>
            <person name="Stein N."/>
        </authorList>
    </citation>
    <scope>NUCLEOTIDE SEQUENCE [LARGE SCALE GENOMIC DNA]</scope>
    <source>
        <strain evidence="2">cv. Morex</strain>
    </source>
</reference>